<evidence type="ECO:0000313" key="1">
    <source>
        <dbReference type="EMBL" id="KRM12534.1"/>
    </source>
</evidence>
<gene>
    <name evidence="1" type="ORF">FD16_GL002285</name>
</gene>
<dbReference type="EMBL" id="AZGF01000007">
    <property type="protein sequence ID" value="KRM12534.1"/>
    <property type="molecule type" value="Genomic_DNA"/>
</dbReference>
<keyword evidence="2" id="KW-1185">Reference proteome</keyword>
<accession>A0A0R1WC61</accession>
<protein>
    <submittedName>
        <fullName evidence="1">Uncharacterized protein</fullName>
    </submittedName>
</protein>
<reference evidence="1 2" key="1">
    <citation type="journal article" date="2015" name="Genome Announc.">
        <title>Expanding the biotechnology potential of lactobacilli through comparative genomics of 213 strains and associated genera.</title>
        <authorList>
            <person name="Sun Z."/>
            <person name="Harris H.M."/>
            <person name="McCann A."/>
            <person name="Guo C."/>
            <person name="Argimon S."/>
            <person name="Zhang W."/>
            <person name="Yang X."/>
            <person name="Jeffery I.B."/>
            <person name="Cooney J.C."/>
            <person name="Kagawa T.F."/>
            <person name="Liu W."/>
            <person name="Song Y."/>
            <person name="Salvetti E."/>
            <person name="Wrobel A."/>
            <person name="Rasinkangas P."/>
            <person name="Parkhill J."/>
            <person name="Rea M.C."/>
            <person name="O'Sullivan O."/>
            <person name="Ritari J."/>
            <person name="Douillard F.P."/>
            <person name="Paul Ross R."/>
            <person name="Yang R."/>
            <person name="Briner A.E."/>
            <person name="Felis G.E."/>
            <person name="de Vos W.M."/>
            <person name="Barrangou R."/>
            <person name="Klaenhammer T.R."/>
            <person name="Caufield P.W."/>
            <person name="Cui Y."/>
            <person name="Zhang H."/>
            <person name="O'Toole P.W."/>
        </authorList>
    </citation>
    <scope>NUCLEOTIDE SEQUENCE [LARGE SCALE GENOMIC DNA]</scope>
    <source>
        <strain evidence="1 2">DSM 5007</strain>
    </source>
</reference>
<dbReference type="PATRIC" id="fig|1423807.3.peg.2352"/>
<organism evidence="1 2">
    <name type="scientific">Paucilactobacillus suebicus DSM 5007 = KCTC 3549</name>
    <dbReference type="NCBI Taxonomy" id="1423807"/>
    <lineage>
        <taxon>Bacteria</taxon>
        <taxon>Bacillati</taxon>
        <taxon>Bacillota</taxon>
        <taxon>Bacilli</taxon>
        <taxon>Lactobacillales</taxon>
        <taxon>Lactobacillaceae</taxon>
        <taxon>Paucilactobacillus</taxon>
    </lineage>
</organism>
<name>A0A0R1WC61_9LACO</name>
<sequence length="161" mass="17984">MIAIVIAGASVILFNHGNSRFDSSSSSSEESSKITVVHPKGKWSGVKKYPNNQSVTVKFQFKANHQYKLIEENTVSQCWTRTYTGGYTRDGNKITCIPEQVIASTYSSKDAMKKGEASATDTVSKDQFYKQFGNQQHSILTLKRNSIAIVHDEEHITMTQN</sequence>
<proteinExistence type="predicted"/>
<comment type="caution">
    <text evidence="1">The sequence shown here is derived from an EMBL/GenBank/DDBJ whole genome shotgun (WGS) entry which is preliminary data.</text>
</comment>
<dbReference type="Proteomes" id="UP000051820">
    <property type="component" value="Unassembled WGS sequence"/>
</dbReference>
<dbReference type="AlphaFoldDB" id="A0A0R1WC61"/>
<evidence type="ECO:0000313" key="2">
    <source>
        <dbReference type="Proteomes" id="UP000051820"/>
    </source>
</evidence>